<feature type="transmembrane region" description="Helical" evidence="1">
    <location>
        <begin position="20"/>
        <end position="41"/>
    </location>
</feature>
<dbReference type="KEGG" id="pda:103711975"/>
<dbReference type="InterPro" id="IPR058888">
    <property type="entry name" value="LLG1-like"/>
</dbReference>
<evidence type="ECO:0000256" key="1">
    <source>
        <dbReference type="SAM" id="Phobius"/>
    </source>
</evidence>
<reference evidence="4" key="1">
    <citation type="submission" date="2025-08" db="UniProtKB">
        <authorList>
            <consortium name="RefSeq"/>
        </authorList>
    </citation>
    <scope>IDENTIFICATION</scope>
    <source>
        <tissue evidence="4">Young leaves</tissue>
    </source>
</reference>
<keyword evidence="1" id="KW-0472">Membrane</keyword>
<dbReference type="OrthoDB" id="585255at2759"/>
<accession>A0A8B7CCX7</accession>
<dbReference type="PANTHER" id="PTHR31533:SF2">
    <property type="entry name" value="GPI-ANCHORED PROTEIN LLG1"/>
    <property type="match status" value="1"/>
</dbReference>
<dbReference type="Pfam" id="PF26578">
    <property type="entry name" value="LLG1"/>
    <property type="match status" value="1"/>
</dbReference>
<name>A0A8B7CCX7_PHODC</name>
<sequence>MSFAFLGGEMDLCRSVSLRAVLFMLLVGLATASTFISDAVFQYHGSTGRSLLQTKSNCPVNFEFQNYTVVTSKCKGPHYAVNLCCAAFKEFACPFAEQLNDVSNNCASDLFSYLNVHGKYPPGLFASECHDTKEGLTCPPSPSKTPDDIANAGDINRILTFLIVFMSGVVLALLFS</sequence>
<dbReference type="PANTHER" id="PTHR31533">
    <property type="entry name" value="GPI-ANCHORED PROTEIN LLG1-RELATED-RELATED"/>
    <property type="match status" value="1"/>
</dbReference>
<feature type="transmembrane region" description="Helical" evidence="1">
    <location>
        <begin position="158"/>
        <end position="175"/>
    </location>
</feature>
<keyword evidence="1" id="KW-1133">Transmembrane helix</keyword>
<gene>
    <name evidence="4" type="primary">LOC103711975</name>
</gene>
<dbReference type="Proteomes" id="UP000228380">
    <property type="component" value="Unplaced"/>
</dbReference>
<dbReference type="GeneID" id="103711975"/>
<organism evidence="3 4">
    <name type="scientific">Phoenix dactylifera</name>
    <name type="common">Date palm</name>
    <dbReference type="NCBI Taxonomy" id="42345"/>
    <lineage>
        <taxon>Eukaryota</taxon>
        <taxon>Viridiplantae</taxon>
        <taxon>Streptophyta</taxon>
        <taxon>Embryophyta</taxon>
        <taxon>Tracheophyta</taxon>
        <taxon>Spermatophyta</taxon>
        <taxon>Magnoliopsida</taxon>
        <taxon>Liliopsida</taxon>
        <taxon>Arecaceae</taxon>
        <taxon>Coryphoideae</taxon>
        <taxon>Phoeniceae</taxon>
        <taxon>Phoenix</taxon>
    </lineage>
</organism>
<keyword evidence="3" id="KW-1185">Reference proteome</keyword>
<protein>
    <submittedName>
        <fullName evidence="4">GPI-anchored protein LLG1-like</fullName>
    </submittedName>
</protein>
<proteinExistence type="predicted"/>
<dbReference type="AlphaFoldDB" id="A0A8B7CCX7"/>
<evidence type="ECO:0000259" key="2">
    <source>
        <dbReference type="Pfam" id="PF26578"/>
    </source>
</evidence>
<feature type="domain" description="GPI-anchored protein LLG1-like" evidence="2">
    <location>
        <begin position="60"/>
        <end position="136"/>
    </location>
</feature>
<keyword evidence="1" id="KW-0812">Transmembrane</keyword>
<dbReference type="RefSeq" id="XP_008796546.1">
    <property type="nucleotide sequence ID" value="XM_008798324.3"/>
</dbReference>
<dbReference type="InterPro" id="IPR039307">
    <property type="entry name" value="LORELEI-like"/>
</dbReference>
<evidence type="ECO:0000313" key="3">
    <source>
        <dbReference type="Proteomes" id="UP000228380"/>
    </source>
</evidence>
<evidence type="ECO:0000313" key="4">
    <source>
        <dbReference type="RefSeq" id="XP_008796546.1"/>
    </source>
</evidence>